<dbReference type="PANTHER" id="PTHR31859">
    <property type="entry name" value="TETRATRICOPEPTIDE REPEAT PROTEIN 39 FAMILY MEMBER"/>
    <property type="match status" value="1"/>
</dbReference>
<dbReference type="InterPro" id="IPR019412">
    <property type="entry name" value="IML2/TPR_39"/>
</dbReference>
<organism evidence="1 2">
    <name type="scientific">Echinococcus multilocularis</name>
    <name type="common">Fox tapeworm</name>
    <dbReference type="NCBI Taxonomy" id="6211"/>
    <lineage>
        <taxon>Eukaryota</taxon>
        <taxon>Metazoa</taxon>
        <taxon>Spiralia</taxon>
        <taxon>Lophotrochozoa</taxon>
        <taxon>Platyhelminthes</taxon>
        <taxon>Cestoda</taxon>
        <taxon>Eucestoda</taxon>
        <taxon>Cyclophyllidea</taxon>
        <taxon>Taeniidae</taxon>
        <taxon>Echinococcus</taxon>
    </lineage>
</organism>
<dbReference type="PANTHER" id="PTHR31859:SF9">
    <property type="entry name" value="TETRATRICOPEPTIDE REPEAT PROTEIN 39B"/>
    <property type="match status" value="1"/>
</dbReference>
<gene>
    <name evidence="1" type="ORF">EmuJ_000096700</name>
</gene>
<dbReference type="InterPro" id="IPR011990">
    <property type="entry name" value="TPR-like_helical_dom_sf"/>
</dbReference>
<dbReference type="Gene3D" id="1.25.40.10">
    <property type="entry name" value="Tetratricopeptide repeat domain"/>
    <property type="match status" value="1"/>
</dbReference>
<accession>A0A087VYC3</accession>
<evidence type="ECO:0000313" key="2">
    <source>
        <dbReference type="Proteomes" id="UP000017246"/>
    </source>
</evidence>
<dbReference type="EMBL" id="LN902848">
    <property type="protein sequence ID" value="CDI97202.1"/>
    <property type="molecule type" value="Genomic_DNA"/>
</dbReference>
<reference evidence="1" key="1">
    <citation type="journal article" date="2013" name="Nature">
        <title>The genomes of four tapeworm species reveal adaptations to parasitism.</title>
        <authorList>
            <person name="Tsai I.J."/>
            <person name="Zarowiecki M."/>
            <person name="Holroyd N."/>
            <person name="Garciarrubio A."/>
            <person name="Sanchez-Flores A."/>
            <person name="Brooks K.L."/>
            <person name="Tracey A."/>
            <person name="Bobes R.J."/>
            <person name="Fragoso G."/>
            <person name="Sciutto E."/>
            <person name="Aslett M."/>
            <person name="Beasley H."/>
            <person name="Bennett H.M."/>
            <person name="Cai J."/>
            <person name="Camicia F."/>
            <person name="Clark R."/>
            <person name="Cucher M."/>
            <person name="De Silva N."/>
            <person name="Day T.A."/>
            <person name="Deplazes P."/>
            <person name="Estrada K."/>
            <person name="Fernandez C."/>
            <person name="Holland P.W."/>
            <person name="Hou J."/>
            <person name="Hu S."/>
            <person name="Huckvale T."/>
            <person name="Hung S.S."/>
            <person name="Kamenetzky L."/>
            <person name="Keane J.A."/>
            <person name="Kiss F."/>
            <person name="Koziol U."/>
            <person name="Lambert O."/>
            <person name="Liu K."/>
            <person name="Luo X."/>
            <person name="Luo Y."/>
            <person name="Macchiaroli N."/>
            <person name="Nichol S."/>
            <person name="Paps J."/>
            <person name="Parkinson J."/>
            <person name="Pouchkina-Stantcheva N."/>
            <person name="Riddiford N."/>
            <person name="Rosenzvit M."/>
            <person name="Salinas G."/>
            <person name="Wasmuth J.D."/>
            <person name="Zamanian M."/>
            <person name="Zheng Y."/>
            <person name="Cai X."/>
            <person name="Soberon X."/>
            <person name="Olson P.D."/>
            <person name="Laclette J.P."/>
            <person name="Brehm K."/>
            <person name="Berriman M."/>
            <person name="Garciarrubio A."/>
            <person name="Bobes R.J."/>
            <person name="Fragoso G."/>
            <person name="Sanchez-Flores A."/>
            <person name="Estrada K."/>
            <person name="Cevallos M.A."/>
            <person name="Morett E."/>
            <person name="Gonzalez V."/>
            <person name="Portillo T."/>
            <person name="Ochoa-Leyva A."/>
            <person name="Jose M.V."/>
            <person name="Sciutto E."/>
            <person name="Landa A."/>
            <person name="Jimenez L."/>
            <person name="Valdes V."/>
            <person name="Carrero J.C."/>
            <person name="Larralde C."/>
            <person name="Morales-Montor J."/>
            <person name="Limon-Lason J."/>
            <person name="Soberon X."/>
            <person name="Laclette J.P."/>
        </authorList>
    </citation>
    <scope>NUCLEOTIDE SEQUENCE [LARGE SCALE GENOMIC DNA]</scope>
</reference>
<dbReference type="OrthoDB" id="43460at2759"/>
<dbReference type="SUPFAM" id="SSF48452">
    <property type="entry name" value="TPR-like"/>
    <property type="match status" value="1"/>
</dbReference>
<dbReference type="eggNOG" id="KOG3783">
    <property type="taxonomic scope" value="Eukaryota"/>
</dbReference>
<proteinExistence type="predicted"/>
<keyword evidence="2" id="KW-1185">Reference proteome</keyword>
<dbReference type="AlphaFoldDB" id="A0A087VYC3"/>
<dbReference type="OMA" id="ELMWAHC"/>
<protein>
    <submittedName>
        <fullName evidence="1">Tetratricopeptide repeat protein 39B</fullName>
    </submittedName>
</protein>
<dbReference type="Pfam" id="PF10300">
    <property type="entry name" value="Iml2-TPR_39"/>
    <property type="match status" value="1"/>
</dbReference>
<dbReference type="Proteomes" id="UP000017246">
    <property type="component" value="Unassembled WGS sequence"/>
</dbReference>
<dbReference type="STRING" id="6211.A0A087VYC3"/>
<reference evidence="1" key="2">
    <citation type="submission" date="2015-11" db="EMBL/GenBank/DDBJ databases">
        <authorList>
            <person name="Zhang Y."/>
            <person name="Guo Z."/>
        </authorList>
    </citation>
    <scope>NUCLEOTIDE SEQUENCE</scope>
</reference>
<name>A0A087VYC3_ECHMU</name>
<sequence>MSIEETNDSNENGQAEVPLMDGVNAAESVLNQFLQNKFIEAKTTAQSLASRSMYHAVAYGTMLHLQATATLEPSDLEEATDHIKYAVKACLMKRRKAKFADNFTRSTNKAKAAFYAAYSDDEAHAELCYAESLLQWVFLAVLQDEKLVTLIKSSIKLRECYKCYRTCWKIYKNKDWEGRLTRASFECGVLMGVGAFNLLLSLLPSKVLSLLEIAGFSGKKEVGLQLLQEGSKIEHGVRDSLCALIRLVYDLYATQMTGDTACDAIGDEGAALADARGLLPIWMTKCPNSAFFLFLRGRLATLSGDFRGAKDYFFKSISCQTDFHNFYHICYWEMMWCHCVQGEWMDAMKYAERLACESKWSNATYRYLQAVFIIQFLDEERITAAHSNNTSRKASSPAPVDCDPKDDADGGVLAKNVEDLLESVPQMIQRIAGKSLPIEKFALKKALRFFEQGKRLTLPGLEIMYLWSGFKLINDNRDLVNKFLLLIEAKIHSLVDNQKNITNYTEDFCLATLLKGVCLRCLRKRFQARMCFMEVLMNEKAIRLDRYLLPFSEVELCQIALEEGEIDEARSHLDKAWNYTRYSLEARLHFRLHSLTAQIKALKNPKLRGSKSSQATPVNSWHNGLNKFSDSDENPFDIQFNSSLGNYDDNQITLELNAEKLTFPRLGESEPRHLL</sequence>
<evidence type="ECO:0000313" key="1">
    <source>
        <dbReference type="EMBL" id="CDI97202.1"/>
    </source>
</evidence>